<feature type="compositionally biased region" description="Polar residues" evidence="5">
    <location>
        <begin position="934"/>
        <end position="946"/>
    </location>
</feature>
<comment type="subcellular location">
    <subcellularLocation>
        <location evidence="1">Membrane</location>
        <topology evidence="1">Single-pass membrane protein</topology>
    </subcellularLocation>
</comment>
<evidence type="ECO:0000256" key="7">
    <source>
        <dbReference type="SAM" id="SignalP"/>
    </source>
</evidence>
<dbReference type="InterPro" id="IPR015915">
    <property type="entry name" value="Kelch-typ_b-propeller"/>
</dbReference>
<dbReference type="Gene3D" id="2.120.10.80">
    <property type="entry name" value="Kelch-type beta propeller"/>
    <property type="match status" value="1"/>
</dbReference>
<dbReference type="Proteomes" id="UP000783213">
    <property type="component" value="Unassembled WGS sequence"/>
</dbReference>
<reference evidence="8 9" key="1">
    <citation type="journal article" date="2020" name="Genome Biol. Evol.">
        <title>Comparative genomics of Sclerotiniaceae.</title>
        <authorList>
            <person name="Valero Jimenez C.A."/>
            <person name="Steentjes M."/>
            <person name="Scholten O.E."/>
            <person name="Van Kan J.A.L."/>
        </authorList>
    </citation>
    <scope>NUCLEOTIDE SEQUENCE [LARGE SCALE GENOMIC DNA]</scope>
    <source>
        <strain evidence="8 9">B1</strain>
    </source>
</reference>
<dbReference type="PANTHER" id="PTHR15549">
    <property type="entry name" value="PAIRED IMMUNOGLOBULIN-LIKE TYPE 2 RECEPTOR"/>
    <property type="match status" value="1"/>
</dbReference>
<feature type="compositionally biased region" description="Low complexity" evidence="5">
    <location>
        <begin position="729"/>
        <end position="745"/>
    </location>
</feature>
<feature type="compositionally biased region" description="Low complexity" evidence="5">
    <location>
        <begin position="830"/>
        <end position="842"/>
    </location>
</feature>
<dbReference type="GeneID" id="62238342"/>
<sequence length="1072" mass="114373">MKPDLSPVLWTLISLTTIANSQTLPYNPTTILLPSSASQRNDTAFIFLVASESDTRPEFLSLNISSTLFASNLTLEPFTPNLSFLDNNTAFIPTIGTDGEISLLTGSCSKSASTELWTYTPGNEAVGNGTWAKETTIVASDVSSAGRAGAQFLSGGFQFSTLVNANATYTDIYIYGGMCPSSSANISTWQSNANYTNHMMRISPGSTDSYSLDLTANRGAPVAEAGFTITPLLPAYSNASGIMTQTQNFILLGGHTQGAFINMSQVAIWSLPVESWSFVTIDPPSSTETSNTELTVKSSVTSVDSRSGHTAILTEDGSKVIVLGGWVGSVNQAADPQFAILELGTGYGGTGRWKWSVPADQPFGDGIYGHGATMLPGNVMMVLGGFNITAANNMKRAVDTTVQPMFFNATSSTWISNYTNPAYVAANARSSSSSSGSSKVGLGVGLGLGVAAFIAIVAGLSWCLIRCRKRRRDSRHERREKDLRSLGYNAATAYPGPQEMYQNHNYSDRQNHYYDSGNSGNAVGGYESLYAGEYGAGEIGSPTLQPRQIPRKAVRNNRGLYQPASTFDPGSVGGNPRAANIGAAGPIHPIYEADEDADIISPIEIGIALPFEESDAYFGAKRRLDPFKDPVTQNYSVPVQSNSQNVTMPVSESPAQEREREIEAWVADWAAADALLHAQARSHSTVGRISPSRRANLITATGPASVSGELSEDNARTASNLSEQSMAPTAATLSRSGSSSLGTRSNSLRGYLTYAMNTISLGNATLSPMPDSPVAQNAQICPPGSSGSENTGSTYTTAHTQSSFPTLQAEAATLLPRPEQFSDRGPPSPTESSSKSSPHTPTRMTHDYIGSPSKNKHIGLGRRGWLGSLRKAFRPEGDTTAENSLTDREPIPPPIGVDNSPRRTVSAGAALWRRKQGRGDWEDSENIGAKRGRSSSFVNGGRSSVQISRTSEARGLVNGIDEDDEEWDIERAIEDRVVQVMFTVPKERLRVVNHDVREDLSEGGSMRGRNIGASGSGTLSRTPSEILSIEDGNKLAKTESAESGRSKGRVKGKGKVSELVEMLEGRSSPERP</sequence>
<feature type="compositionally biased region" description="Basic and acidic residues" evidence="5">
    <location>
        <begin position="1031"/>
        <end position="1045"/>
    </location>
</feature>
<feature type="region of interest" description="Disordered" evidence="5">
    <location>
        <begin position="635"/>
        <end position="656"/>
    </location>
</feature>
<evidence type="ECO:0000256" key="1">
    <source>
        <dbReference type="ARBA" id="ARBA00004167"/>
    </source>
</evidence>
<evidence type="ECO:0000256" key="4">
    <source>
        <dbReference type="ARBA" id="ARBA00023136"/>
    </source>
</evidence>
<keyword evidence="4 6" id="KW-0472">Membrane</keyword>
<gene>
    <name evidence="8" type="ORF">EAE98_011571</name>
</gene>
<feature type="region of interest" description="Disordered" evidence="5">
    <location>
        <begin position="701"/>
        <end position="745"/>
    </location>
</feature>
<evidence type="ECO:0000313" key="8">
    <source>
        <dbReference type="EMBL" id="KAF7913346.1"/>
    </source>
</evidence>
<evidence type="ECO:0000256" key="5">
    <source>
        <dbReference type="SAM" id="MobiDB-lite"/>
    </source>
</evidence>
<protein>
    <submittedName>
        <fullName evidence="8">Uncharacterized protein</fullName>
    </submittedName>
</protein>
<dbReference type="RefSeq" id="XP_038804405.1">
    <property type="nucleotide sequence ID" value="XM_038959193.1"/>
</dbReference>
<keyword evidence="7" id="KW-0732">Signal</keyword>
<feature type="compositionally biased region" description="Polar residues" evidence="5">
    <location>
        <begin position="1016"/>
        <end position="1025"/>
    </location>
</feature>
<evidence type="ECO:0000313" key="9">
    <source>
        <dbReference type="Proteomes" id="UP000783213"/>
    </source>
</evidence>
<accession>A0ABQ7I5C8</accession>
<comment type="caution">
    <text evidence="8">The sequence shown here is derived from an EMBL/GenBank/DDBJ whole genome shotgun (WGS) entry which is preliminary data.</text>
</comment>
<feature type="chain" id="PRO_5046221335" evidence="7">
    <location>
        <begin position="22"/>
        <end position="1072"/>
    </location>
</feature>
<dbReference type="PANTHER" id="PTHR15549:SF27">
    <property type="entry name" value="CHITIN-BINDING TYPE-1 DOMAIN-CONTAINING PROTEIN"/>
    <property type="match status" value="1"/>
</dbReference>
<keyword evidence="3 6" id="KW-1133">Transmembrane helix</keyword>
<evidence type="ECO:0000256" key="2">
    <source>
        <dbReference type="ARBA" id="ARBA00022692"/>
    </source>
</evidence>
<feature type="region of interest" description="Disordered" evidence="5">
    <location>
        <begin position="818"/>
        <end position="861"/>
    </location>
</feature>
<organism evidence="8 9">
    <name type="scientific">Botrytis deweyae</name>
    <dbReference type="NCBI Taxonomy" id="2478750"/>
    <lineage>
        <taxon>Eukaryota</taxon>
        <taxon>Fungi</taxon>
        <taxon>Dikarya</taxon>
        <taxon>Ascomycota</taxon>
        <taxon>Pezizomycotina</taxon>
        <taxon>Leotiomycetes</taxon>
        <taxon>Helotiales</taxon>
        <taxon>Sclerotiniaceae</taxon>
        <taxon>Botrytis</taxon>
    </lineage>
</organism>
<dbReference type="InterPro" id="IPR011043">
    <property type="entry name" value="Gal_Oxase/kelch_b-propeller"/>
</dbReference>
<evidence type="ECO:0000256" key="6">
    <source>
        <dbReference type="SAM" id="Phobius"/>
    </source>
</evidence>
<dbReference type="InterPro" id="IPR051694">
    <property type="entry name" value="Immunoregulatory_rcpt-like"/>
</dbReference>
<proteinExistence type="predicted"/>
<feature type="compositionally biased region" description="Polar residues" evidence="5">
    <location>
        <begin position="635"/>
        <end position="654"/>
    </location>
</feature>
<keyword evidence="2 6" id="KW-0812">Transmembrane</keyword>
<feature type="compositionally biased region" description="Polar residues" evidence="5">
    <location>
        <begin position="716"/>
        <end position="727"/>
    </location>
</feature>
<feature type="transmembrane region" description="Helical" evidence="6">
    <location>
        <begin position="440"/>
        <end position="465"/>
    </location>
</feature>
<name>A0ABQ7I5C8_9HELO</name>
<feature type="compositionally biased region" description="Polar residues" evidence="5">
    <location>
        <begin position="774"/>
        <end position="802"/>
    </location>
</feature>
<keyword evidence="9" id="KW-1185">Reference proteome</keyword>
<evidence type="ECO:0000256" key="3">
    <source>
        <dbReference type="ARBA" id="ARBA00022989"/>
    </source>
</evidence>
<feature type="compositionally biased region" description="Basic and acidic residues" evidence="5">
    <location>
        <begin position="1055"/>
        <end position="1072"/>
    </location>
</feature>
<dbReference type="EMBL" id="RCSX01000050">
    <property type="protein sequence ID" value="KAF7913346.1"/>
    <property type="molecule type" value="Genomic_DNA"/>
</dbReference>
<feature type="region of interest" description="Disordered" evidence="5">
    <location>
        <begin position="767"/>
        <end position="802"/>
    </location>
</feature>
<feature type="signal peptide" evidence="7">
    <location>
        <begin position="1"/>
        <end position="21"/>
    </location>
</feature>
<dbReference type="SUPFAM" id="SSF50965">
    <property type="entry name" value="Galactose oxidase, central domain"/>
    <property type="match status" value="1"/>
</dbReference>
<feature type="region of interest" description="Disordered" evidence="5">
    <location>
        <begin position="875"/>
        <end position="902"/>
    </location>
</feature>
<feature type="region of interest" description="Disordered" evidence="5">
    <location>
        <begin position="1000"/>
        <end position="1072"/>
    </location>
</feature>
<feature type="region of interest" description="Disordered" evidence="5">
    <location>
        <begin position="916"/>
        <end position="946"/>
    </location>
</feature>